<comment type="caution">
    <text evidence="2">The sequence shown here is derived from an EMBL/GenBank/DDBJ whole genome shotgun (WGS) entry which is preliminary data.</text>
</comment>
<feature type="coiled-coil region" evidence="1">
    <location>
        <begin position="371"/>
        <end position="398"/>
    </location>
</feature>
<organism evidence="2">
    <name type="scientific">marine sediment metagenome</name>
    <dbReference type="NCBI Taxonomy" id="412755"/>
    <lineage>
        <taxon>unclassified sequences</taxon>
        <taxon>metagenomes</taxon>
        <taxon>ecological metagenomes</taxon>
    </lineage>
</organism>
<dbReference type="AlphaFoldDB" id="A0A0F9NPU4"/>
<evidence type="ECO:0000313" key="2">
    <source>
        <dbReference type="EMBL" id="KKN14052.1"/>
    </source>
</evidence>
<protein>
    <recommendedName>
        <fullName evidence="3">Tetratricopeptide repeat protein</fullName>
    </recommendedName>
</protein>
<dbReference type="Gene3D" id="1.25.40.10">
    <property type="entry name" value="Tetratricopeptide repeat domain"/>
    <property type="match status" value="2"/>
</dbReference>
<dbReference type="EMBL" id="LAZR01003857">
    <property type="protein sequence ID" value="KKN14052.1"/>
    <property type="molecule type" value="Genomic_DNA"/>
</dbReference>
<evidence type="ECO:0008006" key="3">
    <source>
        <dbReference type="Google" id="ProtNLM"/>
    </source>
</evidence>
<gene>
    <name evidence="2" type="ORF">LCGC14_1000010</name>
</gene>
<dbReference type="InterPro" id="IPR011990">
    <property type="entry name" value="TPR-like_helical_dom_sf"/>
</dbReference>
<feature type="non-terminal residue" evidence="2">
    <location>
        <position position="1278"/>
    </location>
</feature>
<accession>A0A0F9NPU4</accession>
<name>A0A0F9NPU4_9ZZZZ</name>
<reference evidence="2" key="1">
    <citation type="journal article" date="2015" name="Nature">
        <title>Complex archaea that bridge the gap between prokaryotes and eukaryotes.</title>
        <authorList>
            <person name="Spang A."/>
            <person name="Saw J.H."/>
            <person name="Jorgensen S.L."/>
            <person name="Zaremba-Niedzwiedzka K."/>
            <person name="Martijn J."/>
            <person name="Lind A.E."/>
            <person name="van Eijk R."/>
            <person name="Schleper C."/>
            <person name="Guy L."/>
            <person name="Ettema T.J."/>
        </authorList>
    </citation>
    <scope>NUCLEOTIDE SEQUENCE</scope>
</reference>
<dbReference type="SUPFAM" id="SSF48452">
    <property type="entry name" value="TPR-like"/>
    <property type="match status" value="2"/>
</dbReference>
<evidence type="ECO:0000256" key="1">
    <source>
        <dbReference type="SAM" id="Coils"/>
    </source>
</evidence>
<proteinExistence type="predicted"/>
<sequence length="1278" mass="152376">MRELKNFKTSDYLEIIKILGINIKPMSYSDIKEKISLPNTSFSRALKWLQNIEDEDKSRKKLKEAYFIKKNNYIEHIGKNKSKNGAFKLTEIGLDVFNSEYLRKYEIEYIEEIIKDFKINKVIWDFISRNKKLFLKNYLEASNNALEPWTMQIFEFFDELNEFQLIQIQESIPGPENMKFFNLLKILSEILIHHPIWKKSITEKGFEVAPYKSDFIATINNSILLKEKLFIIERGDNLVFLLKSDKFIKAIFPLIKSYLKIIYWQENSFYLSKETLIQNIINNVIYELNQDFSEYSNFINDFKLEISYLIKKILIQDLISAKTPIKMPFILMNNAKREIIDFQLKRKLLSSDSDEIPPILLTQGASKDLIKERIDLLVDQYLKDKNNLKNNLSLLEILVYNYSIELRGDFWFYEKWKMSLEPFIQELITESISLRNKYTEQFLTLGFIFFNQKFPNRMKAIEINERLLELYPTDEFLLENLIYLLFSIQQWNIDKIDLVINEALKIYPDSLFFAYSNIILGLVNKNFNDNKDLVKSLTNLFNPTGDLPKFIHIIRFFINNLESHGYNEINLRILEILDLIISDMDFKLDYAKVLEKNGSIVKALKIYLDIIDYFPNNFLESYIFRIFLNNYRRFTEEEKKSEELTFIQKVHEFSEILMSKLEFDVNEGDVSEFEEKRDLFLKEIRSRLKDINQFVKNSICKIIPLKIKALMLKALNREKNLESTLIRILDIAPNNIWAINELGFLYFQQNKFNEGLRLFELAELIKKEIKYNIPYLHVISHSYLYEIHEFNFAELYKRAGKYNQAILVYKDYLIDLNKKLPFNTTAKTLTKDLIICYQKVGLNSYEIVEEILTLLDKIEHAIDIKDQEDNGIFVNRSINLQHDPVLIKNSLIEFLYNEKKYKLCLEYILGFNEETPRVLENIHSSTLSPFNINTIYLAECFLNLNDLTKANTFYVQAYQNILEDIRYKSKVTTNLWFIRPFPDYLKIKEKKYYIKKIVKGQNKINILLEKENILEELIFKTDIEKSIGNISLLVRKRAKILERLFNILQDQLRSISAEERDYYEVILASSYAITGYIDEMFKIINKENFEKAFPIVSSLLKMLYYSFNNDFKKYTELNTKLYQFLPNSSIPNLLNLHYLRFKRGLSEINNITILFKTIWSINPKKIKIHGIEKQIFKYFKNHLTWNPFKWALKVDRYIKTSKNEDVKQLFEIIKFIEEKTFNQEFELLEFITQALNTDRKIPEFLSLLLISKGYEYPETKYHIYNLLNPEIQQYGLKK</sequence>
<keyword evidence="1" id="KW-0175">Coiled coil</keyword>